<evidence type="ECO:0000259" key="1">
    <source>
        <dbReference type="Pfam" id="PF01557"/>
    </source>
</evidence>
<feature type="domain" description="Fumarylacetoacetase-like C-terminal" evidence="1">
    <location>
        <begin position="129"/>
        <end position="317"/>
    </location>
</feature>
<dbReference type="RefSeq" id="WP_067451572.1">
    <property type="nucleotide sequence ID" value="NZ_LVVY01000062.1"/>
</dbReference>
<sequence length="332" mass="36244">MRLIQFSAPGGSRHVGIVDGDQIHQVREVESVREVALMAVARGTKIEDEILRLGSGQSHDYATLLATGKVLPPIDHPDAAHTIIAGTGLTHIGSAASRSAMHDTAQNAAETDMNDTMRMFKWGLDGGRPAEGRAGVQPEWFYKGDGSMVASPGADLLAPDFSIDVGEEPEIVGLYMIGKDNRPYRLGYAIGNEVTDHVMEKQNYLYLAHAKLRQCSFGPELFLGDLPASVEGRARILRAGETIWEKPFPTGEENMSHSIANIEFHHFKYNHFLRAGDVHVIFMGTSVASFADGVKTQPGDVFEIDIPLFGRPLTNTVRLVETRTSPGGIRQL</sequence>
<dbReference type="Gene3D" id="3.90.850.10">
    <property type="entry name" value="Fumarylacetoacetase-like, C-terminal domain"/>
    <property type="match status" value="1"/>
</dbReference>
<gene>
    <name evidence="2" type="ORF">A3840_02880</name>
</gene>
<dbReference type="InterPro" id="IPR011234">
    <property type="entry name" value="Fumarylacetoacetase-like_C"/>
</dbReference>
<dbReference type="AlphaFoldDB" id="A0A178I2W7"/>
<keyword evidence="3" id="KW-1185">Reference proteome</keyword>
<evidence type="ECO:0000313" key="3">
    <source>
        <dbReference type="Proteomes" id="UP000078389"/>
    </source>
</evidence>
<dbReference type="SUPFAM" id="SSF56529">
    <property type="entry name" value="FAH"/>
    <property type="match status" value="1"/>
</dbReference>
<dbReference type="OrthoDB" id="108649at2"/>
<proteinExistence type="predicted"/>
<protein>
    <submittedName>
        <fullName evidence="2">FAH family protein</fullName>
    </submittedName>
</protein>
<dbReference type="Pfam" id="PF01557">
    <property type="entry name" value="FAA_hydrolase"/>
    <property type="match status" value="1"/>
</dbReference>
<organism evidence="2 3">
    <name type="scientific">Devosia elaeis</name>
    <dbReference type="NCBI Taxonomy" id="1770058"/>
    <lineage>
        <taxon>Bacteria</taxon>
        <taxon>Pseudomonadati</taxon>
        <taxon>Pseudomonadota</taxon>
        <taxon>Alphaproteobacteria</taxon>
        <taxon>Hyphomicrobiales</taxon>
        <taxon>Devosiaceae</taxon>
        <taxon>Devosia</taxon>
    </lineage>
</organism>
<name>A0A178I2W7_9HYPH</name>
<dbReference type="InterPro" id="IPR009645">
    <property type="entry name" value="GguC"/>
</dbReference>
<dbReference type="PIRSF" id="PIRSF033905">
    <property type="entry name" value="UCP033905"/>
    <property type="match status" value="1"/>
</dbReference>
<dbReference type="InterPro" id="IPR036663">
    <property type="entry name" value="Fumarylacetoacetase_C_sf"/>
</dbReference>
<evidence type="ECO:0000313" key="2">
    <source>
        <dbReference type="EMBL" id="OAM79662.1"/>
    </source>
</evidence>
<dbReference type="NCBIfam" id="NF040903">
    <property type="entry name" value="GguC"/>
    <property type="match status" value="1"/>
</dbReference>
<accession>A0A178I2W7</accession>
<dbReference type="Proteomes" id="UP000078389">
    <property type="component" value="Unassembled WGS sequence"/>
</dbReference>
<comment type="caution">
    <text evidence="2">The sequence shown here is derived from an EMBL/GenBank/DDBJ whole genome shotgun (WGS) entry which is preliminary data.</text>
</comment>
<dbReference type="EMBL" id="LVVY01000062">
    <property type="protein sequence ID" value="OAM79662.1"/>
    <property type="molecule type" value="Genomic_DNA"/>
</dbReference>
<dbReference type="GO" id="GO:0003824">
    <property type="term" value="F:catalytic activity"/>
    <property type="evidence" value="ECO:0007669"/>
    <property type="project" value="InterPro"/>
</dbReference>
<dbReference type="STRING" id="1770058.A3840_02880"/>
<reference evidence="2 3" key="1">
    <citation type="submission" date="2016-03" db="EMBL/GenBank/DDBJ databases">
        <title>Genome sequencing of Devosia sp. S37.</title>
        <authorList>
            <person name="Mohd Nor M."/>
        </authorList>
    </citation>
    <scope>NUCLEOTIDE SEQUENCE [LARGE SCALE GENOMIC DNA]</scope>
    <source>
        <strain evidence="2 3">S37</strain>
    </source>
</reference>